<dbReference type="Proteomes" id="UP000002213">
    <property type="component" value="Chromosome"/>
</dbReference>
<keyword evidence="2" id="KW-1185">Reference proteome</keyword>
<dbReference type="HOGENOM" id="CLU_1412521_0_0_11"/>
<reference evidence="1 2" key="1">
    <citation type="journal article" date="2009" name="Stand. Genomic Sci.">
        <title>Complete genome sequence of Actinosynnema mirum type strain (101).</title>
        <authorList>
            <person name="Land M."/>
            <person name="Lapidus A."/>
            <person name="Mayilraj S."/>
            <person name="Chen F."/>
            <person name="Copeland A."/>
            <person name="Del Rio T.G."/>
            <person name="Nolan M."/>
            <person name="Lucas S."/>
            <person name="Tice H."/>
            <person name="Cheng J.F."/>
            <person name="Chertkov O."/>
            <person name="Bruce D."/>
            <person name="Goodwin L."/>
            <person name="Pitluck S."/>
            <person name="Rohde M."/>
            <person name="Goker M."/>
            <person name="Pati A."/>
            <person name="Ivanova N."/>
            <person name="Mavromatis K."/>
            <person name="Chen A."/>
            <person name="Palaniappan K."/>
            <person name="Hauser L."/>
            <person name="Chang Y.J."/>
            <person name="Jeffries C.C."/>
            <person name="Brettin T."/>
            <person name="Detter J.C."/>
            <person name="Han C."/>
            <person name="Chain P."/>
            <person name="Tindall B.J."/>
            <person name="Bristow J."/>
            <person name="Eisen J.A."/>
            <person name="Markowitz V."/>
            <person name="Hugenholtz P."/>
            <person name="Kyrpides N.C."/>
            <person name="Klenk H.P."/>
        </authorList>
    </citation>
    <scope>NUCLEOTIDE SEQUENCE [LARGE SCALE GENOMIC DNA]</scope>
    <source>
        <strain evidence="2">ATCC 29888 / DSM 43827 / JCM 3225 / NBRC 14064 / NCIMB 13271 / NRRL B-12336 / IMRU 3971 / 101</strain>
    </source>
</reference>
<dbReference type="EMBL" id="CP001630">
    <property type="protein sequence ID" value="ACU38595.1"/>
    <property type="molecule type" value="Genomic_DNA"/>
</dbReference>
<dbReference type="KEGG" id="ami:Amir_4766"/>
<name>C6WP93_ACTMD</name>
<evidence type="ECO:0000313" key="1">
    <source>
        <dbReference type="EMBL" id="ACU38595.1"/>
    </source>
</evidence>
<organism evidence="1 2">
    <name type="scientific">Actinosynnema mirum (strain ATCC 29888 / DSM 43827 / JCM 3225 / NBRC 14064 / NCIMB 13271 / NRRL B-12336 / IMRU 3971 / 101)</name>
    <dbReference type="NCBI Taxonomy" id="446462"/>
    <lineage>
        <taxon>Bacteria</taxon>
        <taxon>Bacillati</taxon>
        <taxon>Actinomycetota</taxon>
        <taxon>Actinomycetes</taxon>
        <taxon>Pseudonocardiales</taxon>
        <taxon>Pseudonocardiaceae</taxon>
        <taxon>Actinosynnema</taxon>
    </lineage>
</organism>
<sequence>MTSTAGEVLTDNSVRVLLDPRVEQEDVEEASLELLWLFLEERPHTDSTPHEHVWLDELSEVYAHFVRDDLLGVSFLLLHGDDVPEAERAVRAVLPTVTLEEVVAALATASDDTELVNALRFLAAALPVETPELVGLLTATARSGAVNARGAFVTAAAYLEWPRLLDEVARLRDEDPDQGVRANAAIVLDAIA</sequence>
<accession>C6WP93</accession>
<dbReference type="AlphaFoldDB" id="C6WP93"/>
<protein>
    <recommendedName>
        <fullName evidence="3">PBS lyase HEAT domain protein repeat-containing protein</fullName>
    </recommendedName>
</protein>
<proteinExistence type="predicted"/>
<evidence type="ECO:0000313" key="2">
    <source>
        <dbReference type="Proteomes" id="UP000002213"/>
    </source>
</evidence>
<evidence type="ECO:0008006" key="3">
    <source>
        <dbReference type="Google" id="ProtNLM"/>
    </source>
</evidence>
<gene>
    <name evidence="1" type="ordered locus">Amir_4766</name>
</gene>